<dbReference type="InterPro" id="IPR011701">
    <property type="entry name" value="MFS"/>
</dbReference>
<dbReference type="InterPro" id="IPR002110">
    <property type="entry name" value="Ankyrin_rpt"/>
</dbReference>
<evidence type="ECO:0000256" key="6">
    <source>
        <dbReference type="SAM" id="Phobius"/>
    </source>
</evidence>
<organism evidence="7 8">
    <name type="scientific">Aspergillus thermomutatus</name>
    <name type="common">Neosartorya pseudofischeri</name>
    <dbReference type="NCBI Taxonomy" id="41047"/>
    <lineage>
        <taxon>Eukaryota</taxon>
        <taxon>Fungi</taxon>
        <taxon>Dikarya</taxon>
        <taxon>Ascomycota</taxon>
        <taxon>Pezizomycotina</taxon>
        <taxon>Eurotiomycetes</taxon>
        <taxon>Eurotiomycetidae</taxon>
        <taxon>Eurotiales</taxon>
        <taxon>Aspergillaceae</taxon>
        <taxon>Aspergillus</taxon>
        <taxon>Aspergillus subgen. Fumigati</taxon>
    </lineage>
</organism>
<dbReference type="PANTHER" id="PTHR23507:SF1">
    <property type="entry name" value="FI18259P1-RELATED"/>
    <property type="match status" value="1"/>
</dbReference>
<evidence type="ECO:0000256" key="3">
    <source>
        <dbReference type="ARBA" id="ARBA00022989"/>
    </source>
</evidence>
<dbReference type="SUPFAM" id="SSF48403">
    <property type="entry name" value="Ankyrin repeat"/>
    <property type="match status" value="1"/>
</dbReference>
<evidence type="ECO:0000256" key="4">
    <source>
        <dbReference type="ARBA" id="ARBA00023136"/>
    </source>
</evidence>
<keyword evidence="3 6" id="KW-1133">Transmembrane helix</keyword>
<dbReference type="RefSeq" id="XP_026610319.1">
    <property type="nucleotide sequence ID" value="XM_026756633.1"/>
</dbReference>
<dbReference type="GO" id="GO:0016020">
    <property type="term" value="C:membrane"/>
    <property type="evidence" value="ECO:0007669"/>
    <property type="project" value="UniProtKB-SubCell"/>
</dbReference>
<dbReference type="SUPFAM" id="SSF103473">
    <property type="entry name" value="MFS general substrate transporter"/>
    <property type="match status" value="1"/>
</dbReference>
<dbReference type="InterPro" id="IPR036770">
    <property type="entry name" value="Ankyrin_rpt-contain_sf"/>
</dbReference>
<proteinExistence type="predicted"/>
<dbReference type="OrthoDB" id="194139at2759"/>
<feature type="transmembrane region" description="Helical" evidence="6">
    <location>
        <begin position="152"/>
        <end position="177"/>
    </location>
</feature>
<dbReference type="Gene3D" id="1.20.1250.20">
    <property type="entry name" value="MFS general substrate transporter like domains"/>
    <property type="match status" value="1"/>
</dbReference>
<evidence type="ECO:0000256" key="1">
    <source>
        <dbReference type="ARBA" id="ARBA00004141"/>
    </source>
</evidence>
<gene>
    <name evidence="7" type="ORF">CDV56_103014</name>
</gene>
<evidence type="ECO:0000256" key="2">
    <source>
        <dbReference type="ARBA" id="ARBA00022692"/>
    </source>
</evidence>
<evidence type="ECO:0000313" key="7">
    <source>
        <dbReference type="EMBL" id="RHZ44420.1"/>
    </source>
</evidence>
<dbReference type="Gene3D" id="1.25.40.20">
    <property type="entry name" value="Ankyrin repeat-containing domain"/>
    <property type="match status" value="1"/>
</dbReference>
<dbReference type="GO" id="GO:0022857">
    <property type="term" value="F:transmembrane transporter activity"/>
    <property type="evidence" value="ECO:0007669"/>
    <property type="project" value="InterPro"/>
</dbReference>
<dbReference type="EMBL" id="NKHU02000332">
    <property type="protein sequence ID" value="RHZ44420.1"/>
    <property type="molecule type" value="Genomic_DNA"/>
</dbReference>
<dbReference type="Pfam" id="PF00023">
    <property type="entry name" value="Ank"/>
    <property type="match status" value="1"/>
</dbReference>
<name>A0A397G8L5_ASPTH</name>
<feature type="transmembrane region" description="Helical" evidence="6">
    <location>
        <begin position="247"/>
        <end position="268"/>
    </location>
</feature>
<accession>A0A397G8L5</accession>
<evidence type="ECO:0000256" key="5">
    <source>
        <dbReference type="SAM" id="MobiDB-lite"/>
    </source>
</evidence>
<dbReference type="PANTHER" id="PTHR23507">
    <property type="entry name" value="ZGC:174356"/>
    <property type="match status" value="1"/>
</dbReference>
<evidence type="ECO:0008006" key="9">
    <source>
        <dbReference type="Google" id="ProtNLM"/>
    </source>
</evidence>
<keyword evidence="4 6" id="KW-0472">Membrane</keyword>
<feature type="region of interest" description="Disordered" evidence="5">
    <location>
        <begin position="1"/>
        <end position="57"/>
    </location>
</feature>
<feature type="compositionally biased region" description="Basic and acidic residues" evidence="5">
    <location>
        <begin position="7"/>
        <end position="33"/>
    </location>
</feature>
<dbReference type="Proteomes" id="UP000215305">
    <property type="component" value="Unassembled WGS sequence"/>
</dbReference>
<protein>
    <recommendedName>
        <fullName evidence="9">Major facilitator superfamily (MFS) profile domain-containing protein</fullName>
    </recommendedName>
</protein>
<feature type="transmembrane region" description="Helical" evidence="6">
    <location>
        <begin position="218"/>
        <end position="241"/>
    </location>
</feature>
<keyword evidence="2 6" id="KW-0812">Transmembrane</keyword>
<keyword evidence="8" id="KW-1185">Reference proteome</keyword>
<feature type="transmembrane region" description="Helical" evidence="6">
    <location>
        <begin position="183"/>
        <end position="206"/>
    </location>
</feature>
<sequence length="475" mass="51409">MPSRKPHSLEPPHDHLVHDAPEEDMPYDREAAERAPLLPRSDRGWSNQDKSDDEDHSSTRSAFAVTIAISVLLMMADICNDIAMAPRMVIFEDIICHDYYAGFAGVADCKIEPVQSELARINGWKRTFTMIPGLALSIPYGALADRIGRSKVLSLALCGVLLNETWTTIVCAMPQVFPLRAVWFSGIFTILGGGPSTVVSMCYAIIGDACHPHQRTTAFSLIYAGFLISEMVSTPLGAVFIPLNLWIPVLSAIGIRLGFTLFTIAVTVKYNNNTGRLKDLPTDDQFSPTMSSPSPQRNVRDRVSRGIAALAGATTEWITKDVAPADVVMSSVTKSAAAEEHDIEMVKFLLKNGANVNAPPAKVRGETARLDVFQILLAAAADITSSAGEYRNKDLLCSLARAGDVDLVQLVVDEQISAGHTSRTGTHTAPGYCRRRPSGGGEGTLSTKFQCQCTSCAILWENCTSSRGIQCGHEP</sequence>
<reference evidence="7" key="1">
    <citation type="submission" date="2018-08" db="EMBL/GenBank/DDBJ databases">
        <title>Draft genome sequence of azole-resistant Aspergillus thermomutatus (Neosartorya pseudofischeri) strain HMR AF 39, isolated from a human nasal aspirate.</title>
        <authorList>
            <person name="Parent-Michaud M."/>
            <person name="Dufresne P.J."/>
            <person name="Fournier E."/>
            <person name="Martineau C."/>
            <person name="Moreira S."/>
            <person name="Perkins V."/>
            <person name="De Repentigny L."/>
            <person name="Dufresne S.F."/>
        </authorList>
    </citation>
    <scope>NUCLEOTIDE SEQUENCE [LARGE SCALE GENOMIC DNA]</scope>
    <source>
        <strain evidence="7">HMR AF 39</strain>
    </source>
</reference>
<dbReference type="Pfam" id="PF07690">
    <property type="entry name" value="MFS_1"/>
    <property type="match status" value="1"/>
</dbReference>
<dbReference type="InterPro" id="IPR036259">
    <property type="entry name" value="MFS_trans_sf"/>
</dbReference>
<comment type="subcellular location">
    <subcellularLocation>
        <location evidence="1">Membrane</location>
        <topology evidence="1">Multi-pass membrane protein</topology>
    </subcellularLocation>
</comment>
<dbReference type="VEuPathDB" id="FungiDB:CDV56_103014"/>
<dbReference type="AlphaFoldDB" id="A0A397G8L5"/>
<dbReference type="GeneID" id="38124988"/>
<evidence type="ECO:0000313" key="8">
    <source>
        <dbReference type="Proteomes" id="UP000215305"/>
    </source>
</evidence>
<comment type="caution">
    <text evidence="7">The sequence shown here is derived from an EMBL/GenBank/DDBJ whole genome shotgun (WGS) entry which is preliminary data.</text>
</comment>